<dbReference type="SUPFAM" id="SSF53850">
    <property type="entry name" value="Periplasmic binding protein-like II"/>
    <property type="match status" value="1"/>
</dbReference>
<accession>A0A1X1EHE8</accession>
<dbReference type="PANTHER" id="PTHR30419:SF8">
    <property type="entry name" value="NITROGEN ASSIMILATION TRANSCRIPTIONAL ACTIVATOR-RELATED"/>
    <property type="match status" value="1"/>
</dbReference>
<evidence type="ECO:0000313" key="7">
    <source>
        <dbReference type="Proteomes" id="UP000193749"/>
    </source>
</evidence>
<dbReference type="Pfam" id="PF03466">
    <property type="entry name" value="LysR_substrate"/>
    <property type="match status" value="1"/>
</dbReference>
<evidence type="ECO:0000256" key="2">
    <source>
        <dbReference type="ARBA" id="ARBA00023015"/>
    </source>
</evidence>
<name>A0A1X1EHE8_PANCY</name>
<dbReference type="GO" id="GO:0003677">
    <property type="term" value="F:DNA binding"/>
    <property type="evidence" value="ECO:0007669"/>
    <property type="project" value="UniProtKB-KW"/>
</dbReference>
<dbReference type="InterPro" id="IPR000847">
    <property type="entry name" value="LysR_HTH_N"/>
</dbReference>
<comment type="caution">
    <text evidence="6">The sequence shown here is derived from an EMBL/GenBank/DDBJ whole genome shotgun (WGS) entry which is preliminary data.</text>
</comment>
<sequence>MTTATYPEKAISYLYEVGMHGGIRRAADALGINPSVVSRQLSLLERSLQLPLLERRGRNVVLTEAGKLLADDYAQTSQRRKLLERQLRDMRHMRGGSVTLRVGQGIVEEVVNNVLKEFSVAWPGVFVDISSGDMQSTVDLIMRGEVDMAVGFGTAGPPGLKSHSFRRGPICAIVRPDHPIAGYSKISIAELTQHRLITMSENFGLQRYLSAIFKSEGQVLAPAYCCNLFSSALSLCQAGLGIAFMTEQAIPQVLRQQELRAIPLDHRIARESQSHLLRSADHRFTPAASYLWQLLCNFFYESEAKESASPGERR</sequence>
<evidence type="ECO:0000256" key="1">
    <source>
        <dbReference type="ARBA" id="ARBA00009437"/>
    </source>
</evidence>
<dbReference type="OrthoDB" id="8839922at2"/>
<proteinExistence type="inferred from homology"/>
<dbReference type="InterPro" id="IPR005119">
    <property type="entry name" value="LysR_subst-bd"/>
</dbReference>
<dbReference type="SUPFAM" id="SSF46785">
    <property type="entry name" value="Winged helix' DNA-binding domain"/>
    <property type="match status" value="1"/>
</dbReference>
<dbReference type="RefSeq" id="WP_084881152.1">
    <property type="nucleotide sequence ID" value="NZ_JAGGMY010000004.1"/>
</dbReference>
<evidence type="ECO:0000259" key="5">
    <source>
        <dbReference type="PROSITE" id="PS50931"/>
    </source>
</evidence>
<dbReference type="GO" id="GO:0005829">
    <property type="term" value="C:cytosol"/>
    <property type="evidence" value="ECO:0007669"/>
    <property type="project" value="TreeGrafter"/>
</dbReference>
<reference evidence="6 7" key="1">
    <citation type="journal article" date="2017" name="Antonie Van Leeuwenhoek">
        <title>Phylogenomic resolution of the bacterial genus Pantoea and its relationship with Erwinia and Tatumella.</title>
        <authorList>
            <person name="Palmer M."/>
            <person name="Steenkamp E.T."/>
            <person name="Coetzee M.P."/>
            <person name="Chan W.Y."/>
            <person name="van Zyl E."/>
            <person name="De Maayer P."/>
            <person name="Coutinho T.A."/>
            <person name="Blom J."/>
            <person name="Smits T.H."/>
            <person name="Duffy B."/>
            <person name="Venter S.N."/>
        </authorList>
    </citation>
    <scope>NUCLEOTIDE SEQUENCE [LARGE SCALE GENOMIC DNA]</scope>
    <source>
        <strain evidence="6 7">LMG 2657</strain>
    </source>
</reference>
<evidence type="ECO:0000313" key="6">
    <source>
        <dbReference type="EMBL" id="ORM88184.1"/>
    </source>
</evidence>
<dbReference type="STRING" id="55209.HA50_30120"/>
<dbReference type="PANTHER" id="PTHR30419">
    <property type="entry name" value="HTH-TYPE TRANSCRIPTIONAL REGULATOR YBHD"/>
    <property type="match status" value="1"/>
</dbReference>
<dbReference type="InterPro" id="IPR036390">
    <property type="entry name" value="WH_DNA-bd_sf"/>
</dbReference>
<keyword evidence="2" id="KW-0805">Transcription regulation</keyword>
<keyword evidence="7" id="KW-1185">Reference proteome</keyword>
<keyword evidence="4" id="KW-0804">Transcription</keyword>
<gene>
    <name evidence="6" type="ORF">HA50_30120</name>
</gene>
<dbReference type="GO" id="GO:0003700">
    <property type="term" value="F:DNA-binding transcription factor activity"/>
    <property type="evidence" value="ECO:0007669"/>
    <property type="project" value="InterPro"/>
</dbReference>
<dbReference type="AlphaFoldDB" id="A0A1X1EHE8"/>
<comment type="similarity">
    <text evidence="1">Belongs to the LysR transcriptional regulatory family.</text>
</comment>
<dbReference type="InterPro" id="IPR036388">
    <property type="entry name" value="WH-like_DNA-bd_sf"/>
</dbReference>
<protein>
    <submittedName>
        <fullName evidence="6">LysR family transcriptional regulator</fullName>
    </submittedName>
</protein>
<dbReference type="Gene3D" id="3.40.190.290">
    <property type="match status" value="1"/>
</dbReference>
<organism evidence="6 7">
    <name type="scientific">Pantoea cypripedii</name>
    <name type="common">Pectobacterium cypripedii</name>
    <name type="synonym">Erwinia cypripedii</name>
    <dbReference type="NCBI Taxonomy" id="55209"/>
    <lineage>
        <taxon>Bacteria</taxon>
        <taxon>Pseudomonadati</taxon>
        <taxon>Pseudomonadota</taxon>
        <taxon>Gammaproteobacteria</taxon>
        <taxon>Enterobacterales</taxon>
        <taxon>Erwiniaceae</taxon>
        <taxon>Pantoea</taxon>
    </lineage>
</organism>
<evidence type="ECO:0000256" key="4">
    <source>
        <dbReference type="ARBA" id="ARBA00023163"/>
    </source>
</evidence>
<dbReference type="Gene3D" id="1.10.10.10">
    <property type="entry name" value="Winged helix-like DNA-binding domain superfamily/Winged helix DNA-binding domain"/>
    <property type="match status" value="1"/>
</dbReference>
<dbReference type="Proteomes" id="UP000193749">
    <property type="component" value="Unassembled WGS sequence"/>
</dbReference>
<dbReference type="PROSITE" id="PS50931">
    <property type="entry name" value="HTH_LYSR"/>
    <property type="match status" value="1"/>
</dbReference>
<keyword evidence="3" id="KW-0238">DNA-binding</keyword>
<dbReference type="EMBL" id="MLJI01000003">
    <property type="protein sequence ID" value="ORM88184.1"/>
    <property type="molecule type" value="Genomic_DNA"/>
</dbReference>
<feature type="domain" description="HTH lysR-type" evidence="5">
    <location>
        <begin position="20"/>
        <end position="63"/>
    </location>
</feature>
<evidence type="ECO:0000256" key="3">
    <source>
        <dbReference type="ARBA" id="ARBA00023125"/>
    </source>
</evidence>
<dbReference type="Pfam" id="PF00126">
    <property type="entry name" value="HTH_1"/>
    <property type="match status" value="1"/>
</dbReference>
<dbReference type="InterPro" id="IPR050950">
    <property type="entry name" value="HTH-type_LysR_regulators"/>
</dbReference>